<proteinExistence type="predicted"/>
<evidence type="ECO:0000256" key="2">
    <source>
        <dbReference type="SAM" id="Phobius"/>
    </source>
</evidence>
<organism evidence="3 4">
    <name type="scientific">Aminobacter aganoensis</name>
    <dbReference type="NCBI Taxonomy" id="83264"/>
    <lineage>
        <taxon>Bacteria</taxon>
        <taxon>Pseudomonadati</taxon>
        <taxon>Pseudomonadota</taxon>
        <taxon>Alphaproteobacteria</taxon>
        <taxon>Hyphomicrobiales</taxon>
        <taxon>Phyllobacteriaceae</taxon>
        <taxon>Aminobacter</taxon>
    </lineage>
</organism>
<dbReference type="RefSeq" id="WP_156381192.1">
    <property type="nucleotide sequence ID" value="NZ_BAABEG010000001.1"/>
</dbReference>
<feature type="region of interest" description="Disordered" evidence="1">
    <location>
        <begin position="1"/>
        <end position="23"/>
    </location>
</feature>
<feature type="transmembrane region" description="Helical" evidence="2">
    <location>
        <begin position="72"/>
        <end position="90"/>
    </location>
</feature>
<keyword evidence="2" id="KW-0472">Membrane</keyword>
<evidence type="ECO:0000256" key="1">
    <source>
        <dbReference type="SAM" id="MobiDB-lite"/>
    </source>
</evidence>
<sequence>MISVGTCATGIPHRTSGEKWPPRLNPQQHCNNRGLSGTTRRHLPDTAARQIHSRRNERCESRMGAKRLAARWFLRVGVATAILSGIGVLADPGNAMAADLLPVQDMAPADHAILVFATALFVATLHIGRVHGRGCLAWVSRTSRVTRSEDRIPAPSTAGQAARVFG</sequence>
<comment type="caution">
    <text evidence="3">The sequence shown here is derived from an EMBL/GenBank/DDBJ whole genome shotgun (WGS) entry which is preliminary data.</text>
</comment>
<dbReference type="Proteomes" id="UP000536262">
    <property type="component" value="Unassembled WGS sequence"/>
</dbReference>
<reference evidence="3 4" key="1">
    <citation type="submission" date="2020-08" db="EMBL/GenBank/DDBJ databases">
        <title>Genomic Encyclopedia of Type Strains, Phase IV (KMG-IV): sequencing the most valuable type-strain genomes for metagenomic binning, comparative biology and taxonomic classification.</title>
        <authorList>
            <person name="Goeker M."/>
        </authorList>
    </citation>
    <scope>NUCLEOTIDE SEQUENCE [LARGE SCALE GENOMIC DNA]</scope>
    <source>
        <strain evidence="3 4">DSM 7051</strain>
    </source>
</reference>
<dbReference type="EMBL" id="JACHOU010000024">
    <property type="protein sequence ID" value="MBB6357412.1"/>
    <property type="molecule type" value="Genomic_DNA"/>
</dbReference>
<dbReference type="AlphaFoldDB" id="A0A7X0FD39"/>
<keyword evidence="2" id="KW-1133">Transmembrane helix</keyword>
<evidence type="ECO:0000313" key="3">
    <source>
        <dbReference type="EMBL" id="MBB6357412.1"/>
    </source>
</evidence>
<keyword evidence="2" id="KW-0812">Transmembrane</keyword>
<keyword evidence="4" id="KW-1185">Reference proteome</keyword>
<name>A0A7X0FD39_9HYPH</name>
<accession>A0A7X0FD39</accession>
<evidence type="ECO:0000313" key="4">
    <source>
        <dbReference type="Proteomes" id="UP000536262"/>
    </source>
</evidence>
<protein>
    <submittedName>
        <fullName evidence="3">Uncharacterized protein</fullName>
    </submittedName>
</protein>
<gene>
    <name evidence="3" type="ORF">GGR00_005235</name>
</gene>
<feature type="transmembrane region" description="Helical" evidence="2">
    <location>
        <begin position="110"/>
        <end position="128"/>
    </location>
</feature>